<evidence type="ECO:0000313" key="9">
    <source>
        <dbReference type="EMBL" id="RVU17225.1"/>
    </source>
</evidence>
<dbReference type="SUPFAM" id="SSF54292">
    <property type="entry name" value="2Fe-2S ferredoxin-like"/>
    <property type="match status" value="1"/>
</dbReference>
<feature type="domain" description="2Fe-2S ferredoxin-type" evidence="7">
    <location>
        <begin position="234"/>
        <end position="315"/>
    </location>
</feature>
<dbReference type="RefSeq" id="WP_127730504.1">
    <property type="nucleotide sequence ID" value="NZ_SACP01000013.1"/>
</dbReference>
<dbReference type="Gene3D" id="3.40.50.80">
    <property type="entry name" value="Nucleotide-binding domain of ferredoxin-NADP reductase (FNR) module"/>
    <property type="match status" value="1"/>
</dbReference>
<evidence type="ECO:0000256" key="1">
    <source>
        <dbReference type="ARBA" id="ARBA00022630"/>
    </source>
</evidence>
<organism evidence="9 10">
    <name type="scientific">Methylobacterium oryzihabitans</name>
    <dbReference type="NCBI Taxonomy" id="2499852"/>
    <lineage>
        <taxon>Bacteria</taxon>
        <taxon>Pseudomonadati</taxon>
        <taxon>Pseudomonadota</taxon>
        <taxon>Alphaproteobacteria</taxon>
        <taxon>Hyphomicrobiales</taxon>
        <taxon>Methylobacteriaceae</taxon>
        <taxon>Methylobacterium</taxon>
    </lineage>
</organism>
<dbReference type="InterPro" id="IPR001041">
    <property type="entry name" value="2Fe-2S_ferredoxin-type"/>
</dbReference>
<dbReference type="PRINTS" id="PR00409">
    <property type="entry name" value="PHDIOXRDTASE"/>
</dbReference>
<dbReference type="InterPro" id="IPR039261">
    <property type="entry name" value="FNR_nucleotide-bd"/>
</dbReference>
<dbReference type="SUPFAM" id="SSF52343">
    <property type="entry name" value="Ferredoxin reductase-like, C-terminal NADP-linked domain"/>
    <property type="match status" value="1"/>
</dbReference>
<dbReference type="Proteomes" id="UP000286997">
    <property type="component" value="Unassembled WGS sequence"/>
</dbReference>
<dbReference type="InterPro" id="IPR036010">
    <property type="entry name" value="2Fe-2S_ferredoxin-like_sf"/>
</dbReference>
<keyword evidence="10" id="KW-1185">Reference proteome</keyword>
<proteinExistence type="predicted"/>
<dbReference type="PANTHER" id="PTHR47354">
    <property type="entry name" value="NADH OXIDOREDUCTASE HCR"/>
    <property type="match status" value="1"/>
</dbReference>
<dbReference type="Gene3D" id="2.40.30.10">
    <property type="entry name" value="Translation factors"/>
    <property type="match status" value="1"/>
</dbReference>
<evidence type="ECO:0000256" key="5">
    <source>
        <dbReference type="ARBA" id="ARBA00023004"/>
    </source>
</evidence>
<keyword evidence="3" id="KW-0479">Metal-binding</keyword>
<dbReference type="GO" id="GO:0051537">
    <property type="term" value="F:2 iron, 2 sulfur cluster binding"/>
    <property type="evidence" value="ECO:0007669"/>
    <property type="project" value="UniProtKB-KW"/>
</dbReference>
<dbReference type="EMBL" id="SACP01000013">
    <property type="protein sequence ID" value="RVU17225.1"/>
    <property type="molecule type" value="Genomic_DNA"/>
</dbReference>
<dbReference type="GO" id="GO:0016491">
    <property type="term" value="F:oxidoreductase activity"/>
    <property type="evidence" value="ECO:0007669"/>
    <property type="project" value="UniProtKB-KW"/>
</dbReference>
<evidence type="ECO:0000259" key="7">
    <source>
        <dbReference type="PROSITE" id="PS51085"/>
    </source>
</evidence>
<evidence type="ECO:0000256" key="6">
    <source>
        <dbReference type="ARBA" id="ARBA00023014"/>
    </source>
</evidence>
<dbReference type="PANTHER" id="PTHR47354:SF1">
    <property type="entry name" value="CARNITINE MONOOXYGENASE REDUCTASE SUBUNIT"/>
    <property type="match status" value="1"/>
</dbReference>
<dbReference type="InterPro" id="IPR012675">
    <property type="entry name" value="Beta-grasp_dom_sf"/>
</dbReference>
<keyword evidence="1" id="KW-0285">Flavoprotein</keyword>
<name>A0A437P4M2_9HYPH</name>
<evidence type="ECO:0000313" key="10">
    <source>
        <dbReference type="Proteomes" id="UP000286997"/>
    </source>
</evidence>
<gene>
    <name evidence="9" type="ORF">EOE48_15115</name>
</gene>
<evidence type="ECO:0000259" key="8">
    <source>
        <dbReference type="PROSITE" id="PS51384"/>
    </source>
</evidence>
<dbReference type="CDD" id="cd06185">
    <property type="entry name" value="PDR_like"/>
    <property type="match status" value="1"/>
</dbReference>
<feature type="domain" description="FAD-binding FR-type" evidence="8">
    <location>
        <begin position="4"/>
        <end position="106"/>
    </location>
</feature>
<dbReference type="GO" id="GO:0046872">
    <property type="term" value="F:metal ion binding"/>
    <property type="evidence" value="ECO:0007669"/>
    <property type="project" value="UniProtKB-KW"/>
</dbReference>
<dbReference type="CDD" id="cd00207">
    <property type="entry name" value="fer2"/>
    <property type="match status" value="1"/>
</dbReference>
<dbReference type="InterPro" id="IPR050415">
    <property type="entry name" value="MRET"/>
</dbReference>
<keyword evidence="6" id="KW-0411">Iron-sulfur</keyword>
<evidence type="ECO:0000256" key="4">
    <source>
        <dbReference type="ARBA" id="ARBA00023002"/>
    </source>
</evidence>
<sequence>MVPRLIMKLDVAEVRHEPGDVLLATLTHPRRPLLPAATAGAHVDVHLGDGRVRHYSLWGDPADRSAYRIAVKREAEGRGGSRRLHELLVPGASLMVSAPRNHFALPETGGPVRLLAGGIGITPLLAMAQVLAAGGRAFHLHVFARRRATAPLIEEARRRLGPGRVSAHLDDEPDTRVALPALLAAPEPGAVLACCGPAGFMAAVRDAAAHWPEEALLFEAFQPLADESFVPEPFEIVLASGRRLAVPADRSALDVLREAGVAPPASCETGVCGSCLCGYRDGTPIHRDVVLSPRARRGRFAPCVSRAVGTLHLDL</sequence>
<dbReference type="InterPro" id="IPR017927">
    <property type="entry name" value="FAD-bd_FR_type"/>
</dbReference>
<dbReference type="Gene3D" id="3.10.20.30">
    <property type="match status" value="1"/>
</dbReference>
<accession>A0A437P4M2</accession>
<keyword evidence="4" id="KW-0560">Oxidoreductase</keyword>
<dbReference type="Pfam" id="PF00111">
    <property type="entry name" value="Fer2"/>
    <property type="match status" value="1"/>
</dbReference>
<dbReference type="InterPro" id="IPR017938">
    <property type="entry name" value="Riboflavin_synthase-like_b-brl"/>
</dbReference>
<keyword evidence="5" id="KW-0408">Iron</keyword>
<keyword evidence="2" id="KW-0001">2Fe-2S</keyword>
<comment type="caution">
    <text evidence="9">The sequence shown here is derived from an EMBL/GenBank/DDBJ whole genome shotgun (WGS) entry which is preliminary data.</text>
</comment>
<dbReference type="PROSITE" id="PS51384">
    <property type="entry name" value="FAD_FR"/>
    <property type="match status" value="1"/>
</dbReference>
<dbReference type="PROSITE" id="PS00197">
    <property type="entry name" value="2FE2S_FER_1"/>
    <property type="match status" value="1"/>
</dbReference>
<reference evidence="9 10" key="1">
    <citation type="submission" date="2019-01" db="EMBL/GenBank/DDBJ databases">
        <authorList>
            <person name="Chen W.-M."/>
        </authorList>
    </citation>
    <scope>NUCLEOTIDE SEQUENCE [LARGE SCALE GENOMIC DNA]</scope>
    <source>
        <strain evidence="9 10">TER-1</strain>
    </source>
</reference>
<dbReference type="PROSITE" id="PS51085">
    <property type="entry name" value="2FE2S_FER_2"/>
    <property type="match status" value="1"/>
</dbReference>
<evidence type="ECO:0000256" key="2">
    <source>
        <dbReference type="ARBA" id="ARBA00022714"/>
    </source>
</evidence>
<protein>
    <submittedName>
        <fullName evidence="9">Oxidoreductase</fullName>
    </submittedName>
</protein>
<dbReference type="InterPro" id="IPR006058">
    <property type="entry name" value="2Fe2S_fd_BS"/>
</dbReference>
<dbReference type="OrthoDB" id="9792185at2"/>
<dbReference type="AlphaFoldDB" id="A0A437P4M2"/>
<evidence type="ECO:0000256" key="3">
    <source>
        <dbReference type="ARBA" id="ARBA00022723"/>
    </source>
</evidence>
<dbReference type="SUPFAM" id="SSF63380">
    <property type="entry name" value="Riboflavin synthase domain-like"/>
    <property type="match status" value="1"/>
</dbReference>